<dbReference type="PANTHER" id="PTHR37271">
    <property type="entry name" value="KARYOGAMY PROTEIN KAR9"/>
    <property type="match status" value="1"/>
</dbReference>
<feature type="region of interest" description="Disordered" evidence="2">
    <location>
        <begin position="1020"/>
        <end position="1042"/>
    </location>
</feature>
<feature type="compositionally biased region" description="Low complexity" evidence="2">
    <location>
        <begin position="40"/>
        <end position="68"/>
    </location>
</feature>
<evidence type="ECO:0008006" key="5">
    <source>
        <dbReference type="Google" id="ProtNLM"/>
    </source>
</evidence>
<feature type="region of interest" description="Disordered" evidence="2">
    <location>
        <begin position="615"/>
        <end position="635"/>
    </location>
</feature>
<feature type="compositionally biased region" description="Low complexity" evidence="2">
    <location>
        <begin position="1514"/>
        <end position="1526"/>
    </location>
</feature>
<dbReference type="GO" id="GO:0005816">
    <property type="term" value="C:spindle pole body"/>
    <property type="evidence" value="ECO:0007669"/>
    <property type="project" value="TreeGrafter"/>
</dbReference>
<reference evidence="3 4" key="1">
    <citation type="journal article" date="2018" name="IMA Fungus">
        <title>IMA Genome-F 10: Nine draft genome sequences of Claviceps purpurea s.lat., including C. arundinis, C. humidiphila, and C. cf. spartinae, pseudomolecules for the pitch canker pathogen Fusarium circinatum, draft genome of Davidsoniella eucalypti, Grosmannia galeiformis, Quambalaria eucalypti, and Teratosphaeria destructans.</title>
        <authorList>
            <person name="Wingfield B.D."/>
            <person name="Liu M."/>
            <person name="Nguyen H.D."/>
            <person name="Lane F.A."/>
            <person name="Morgan S.W."/>
            <person name="De Vos L."/>
            <person name="Wilken P.M."/>
            <person name="Duong T.A."/>
            <person name="Aylward J."/>
            <person name="Coetzee M.P."/>
            <person name="Dadej K."/>
            <person name="De Beer Z.W."/>
            <person name="Findlay W."/>
            <person name="Havenga M."/>
            <person name="Kolarik M."/>
            <person name="Menzies J.G."/>
            <person name="Naidoo K."/>
            <person name="Pochopski O."/>
            <person name="Shoukouhi P."/>
            <person name="Santana Q.C."/>
            <person name="Seifert K.A."/>
            <person name="Soal N."/>
            <person name="Steenkamp E.T."/>
            <person name="Tatham C.T."/>
            <person name="van der Nest M.A."/>
            <person name="Wingfield M.J."/>
        </authorList>
    </citation>
    <scope>NUCLEOTIDE SEQUENCE [LARGE SCALE GENOMIC DNA]</scope>
    <source>
        <strain evidence="3">CMW44962</strain>
    </source>
</reference>
<feature type="compositionally biased region" description="Polar residues" evidence="2">
    <location>
        <begin position="1"/>
        <end position="13"/>
    </location>
</feature>
<reference evidence="3 4" key="2">
    <citation type="journal article" date="2021" name="Curr. Genet.">
        <title>Genetic response to nitrogen starvation in the aggressive Eucalyptus foliar pathogen Teratosphaeria destructans.</title>
        <authorList>
            <person name="Havenga M."/>
            <person name="Wingfield B.D."/>
            <person name="Wingfield M.J."/>
            <person name="Dreyer L.L."/>
            <person name="Roets F."/>
            <person name="Aylward J."/>
        </authorList>
    </citation>
    <scope>NUCLEOTIDE SEQUENCE [LARGE SCALE GENOMIC DNA]</scope>
    <source>
        <strain evidence="3">CMW44962</strain>
    </source>
</reference>
<feature type="compositionally biased region" description="Polar residues" evidence="2">
    <location>
        <begin position="1238"/>
        <end position="1278"/>
    </location>
</feature>
<dbReference type="Proteomes" id="UP001138500">
    <property type="component" value="Unassembled WGS sequence"/>
</dbReference>
<comment type="caution">
    <text evidence="3">The sequence shown here is derived from an EMBL/GenBank/DDBJ whole genome shotgun (WGS) entry which is preliminary data.</text>
</comment>
<feature type="coiled-coil region" evidence="1">
    <location>
        <begin position="1086"/>
        <end position="1113"/>
    </location>
</feature>
<name>A0A9W7SJ45_9PEZI</name>
<organism evidence="3 4">
    <name type="scientific">Teratosphaeria destructans</name>
    <dbReference type="NCBI Taxonomy" id="418781"/>
    <lineage>
        <taxon>Eukaryota</taxon>
        <taxon>Fungi</taxon>
        <taxon>Dikarya</taxon>
        <taxon>Ascomycota</taxon>
        <taxon>Pezizomycotina</taxon>
        <taxon>Dothideomycetes</taxon>
        <taxon>Dothideomycetidae</taxon>
        <taxon>Mycosphaerellales</taxon>
        <taxon>Teratosphaeriaceae</taxon>
        <taxon>Teratosphaeria</taxon>
    </lineage>
</organism>
<dbReference type="GO" id="GO:0031578">
    <property type="term" value="P:mitotic spindle orientation checkpoint signaling"/>
    <property type="evidence" value="ECO:0007669"/>
    <property type="project" value="TreeGrafter"/>
</dbReference>
<feature type="compositionally biased region" description="Polar residues" evidence="2">
    <location>
        <begin position="1392"/>
        <end position="1406"/>
    </location>
</feature>
<dbReference type="GO" id="GO:0030473">
    <property type="term" value="P:nuclear migration along microtubule"/>
    <property type="evidence" value="ECO:0007669"/>
    <property type="project" value="TreeGrafter"/>
</dbReference>
<feature type="region of interest" description="Disordered" evidence="2">
    <location>
        <begin position="1382"/>
        <end position="1554"/>
    </location>
</feature>
<feature type="compositionally biased region" description="Low complexity" evidence="2">
    <location>
        <begin position="19"/>
        <end position="29"/>
    </location>
</feature>
<gene>
    <name evidence="3" type="ORF">Tdes44962_MAKER05690</name>
</gene>
<feature type="compositionally biased region" description="Polar residues" evidence="2">
    <location>
        <begin position="1448"/>
        <end position="1461"/>
    </location>
</feature>
<dbReference type="InterPro" id="IPR013889">
    <property type="entry name" value="Karyogamy_KAR9"/>
</dbReference>
<feature type="compositionally biased region" description="Basic and acidic residues" evidence="2">
    <location>
        <begin position="121"/>
        <end position="136"/>
    </location>
</feature>
<feature type="compositionally biased region" description="Polar residues" evidence="2">
    <location>
        <begin position="1321"/>
        <end position="1334"/>
    </location>
</feature>
<sequence>MAYADSTSASGATTPLGRPDSPSPDVSPSLALDAVPLLDRSVSTPSNSSGSTLSTRSRQSRSSDGGSTVVKRRGYVRPQGTSFADSARNRDSVMSLGSIAHMQYYFARTGLLDGKGAQLMRDQDKDKNKKKGDGNKENWQPSISGSALDELAASSLSVYEGTPLYAVSDPGQETGFVESPTDMVSNSDGWSTGNGGLPLMLPPTVSTYKQRPSYTEPLPDLPVLRRELKEALQDACKVIEESQKQQEGNEKDQMEPNDAFYEIEGLHILDIITLAIRAAKNYYTAHSHPEKLYAIRLEKDIRGDLYQVLDILKRMASRNFRGGMKLMELAGIVMWIESIDKLLKKEEQQELDEAAERESWSWRDGDWTGREREREWLFLKSFDSDTPALPQWPEASGEQTLPSAFLSALQDGQRLVKLHNALVARSKRQFDLIKSWHSDVGKHYRMAENLRYWIKASELRWEIKLTVPVSDVVNGKDATAWKAFDEAIFKWSQGIRAELTEEWRQEAAQEKRKPPELKVEVPGAGDSRTPGDLPAEQTVDSQGPRHAQRPNKRVSPGLIERLRRFDAYRRRRAEEEARRKSAVIGRIPEEQLAHLELRVKERTVEVQRKGRAWRGPPIRVDMPSSPDVASSFEASSTHGLGGVRLGGGPVLNAQSESEACQLESDISSIISISERLAASDTEDAAEDGLVDSEKYRLPDIGKTRLHLRTKEPLSPMPRQVPSITSRRPSTPTPTTPKSMTKDSDEGYGHAIIYTNGMGHSPSRQSVAESVYPAGAPADAHNGSTDNVNESDFISSGISRAGSIYTLSRVSFTGQLAQLTSMKLPDAESMSKRISSIPTSKEAAKELTDASEQIRMWVSQASKVLGGLNAEDDVEWAAAGGRDGMEDVDKAISRFDRLVQVYVTSIERLQTRDDIKQLSAPELLTVVTQMESIIGSWDHVKQTLSGVKEQVEIAMEWEELWNTVLGEIGQEMEGLNRLVFEMEEKRHSGAEGLLSSKDSLDISELETIIEERPGKGAIPYKRSSSTVSLAPSSPLQATPSTQLENKDEPSLLALFARMQPLRASLDFLPMRLSAFHLRAAPIFTTACEDLEHRQSQLEDQWKKLEADAESLRRELGEDKWILVFRNAGRQALKMCESVSRSYNKLKDAADSEEHQTDPVAFTKKVESYDAKKTHYGPALERVLAIIDRGVLDRLTVNGEILRLQSDMKKLWTNLQDEMRDLDSRLEDIGSQSRDKQLRDSVSTVMSSERSVTSSMLDGTPGSSPASSVVGTSRKNSLQGGRTPTTLTHTNTRRSSTVAPQKVAGKLPAGRVASCSGIPKRTPLTQTPLTHRTSYGSLGHGAASPSPVPTRISMKPETPAINKPKFRTGKPEYKDFLPLSALEPSPYAKAPITPKTNYLRASSRTTPVTAPARSSRAVSTPASSMPRPASSLRKSMPANGARKSSLPVPTISTPKRASSTTPSPLAHKSSSSALVRPSSRLASNGRKSSMLPERSSPLFADGNEADSASPSHNKTRPLSSLGRPPSLLVTPSGRRSSMLPRASSRLEKVGEGAAPK</sequence>
<feature type="region of interest" description="Disordered" evidence="2">
    <location>
        <begin position="1224"/>
        <end position="1367"/>
    </location>
</feature>
<feature type="region of interest" description="Disordered" evidence="2">
    <location>
        <begin position="711"/>
        <end position="744"/>
    </location>
</feature>
<keyword evidence="4" id="KW-1185">Reference proteome</keyword>
<dbReference type="GO" id="GO:0005938">
    <property type="term" value="C:cell cortex"/>
    <property type="evidence" value="ECO:0007669"/>
    <property type="project" value="TreeGrafter"/>
</dbReference>
<evidence type="ECO:0000256" key="2">
    <source>
        <dbReference type="SAM" id="MobiDB-lite"/>
    </source>
</evidence>
<evidence type="ECO:0000313" key="3">
    <source>
        <dbReference type="EMBL" id="KAH9814253.1"/>
    </source>
</evidence>
<feature type="compositionally biased region" description="Basic and acidic residues" evidence="2">
    <location>
        <begin position="1224"/>
        <end position="1237"/>
    </location>
</feature>
<feature type="compositionally biased region" description="Basic and acidic residues" evidence="2">
    <location>
        <begin position="505"/>
        <end position="519"/>
    </location>
</feature>
<dbReference type="GO" id="GO:0051293">
    <property type="term" value="P:establishment of spindle localization"/>
    <property type="evidence" value="ECO:0007669"/>
    <property type="project" value="TreeGrafter"/>
</dbReference>
<feature type="compositionally biased region" description="Low complexity" evidence="2">
    <location>
        <begin position="1022"/>
        <end position="1034"/>
    </location>
</feature>
<accession>A0A9W7SJ45</accession>
<dbReference type="OrthoDB" id="5559380at2759"/>
<evidence type="ECO:0000313" key="4">
    <source>
        <dbReference type="Proteomes" id="UP001138500"/>
    </source>
</evidence>
<protein>
    <recommendedName>
        <fullName evidence="5">KAR9-domain-containing protein</fullName>
    </recommendedName>
</protein>
<evidence type="ECO:0000256" key="1">
    <source>
        <dbReference type="SAM" id="Coils"/>
    </source>
</evidence>
<dbReference type="EMBL" id="RIBY02002434">
    <property type="protein sequence ID" value="KAH9814253.1"/>
    <property type="molecule type" value="Genomic_DNA"/>
</dbReference>
<feature type="region of interest" description="Disordered" evidence="2">
    <location>
        <begin position="505"/>
        <end position="556"/>
    </location>
</feature>
<feature type="compositionally biased region" description="Low complexity" evidence="2">
    <location>
        <begin position="1280"/>
        <end position="1295"/>
    </location>
</feature>
<dbReference type="PANTHER" id="PTHR37271:SF1">
    <property type="entry name" value="KARYOGAMY PROTEIN KAR9"/>
    <property type="match status" value="1"/>
</dbReference>
<feature type="region of interest" description="Disordered" evidence="2">
    <location>
        <begin position="121"/>
        <end position="144"/>
    </location>
</feature>
<keyword evidence="1" id="KW-0175">Coiled coil</keyword>
<dbReference type="Pfam" id="PF08580">
    <property type="entry name" value="KAR9"/>
    <property type="match status" value="1"/>
</dbReference>
<feature type="compositionally biased region" description="Low complexity" evidence="2">
    <location>
        <begin position="1467"/>
        <end position="1481"/>
    </location>
</feature>
<feature type="region of interest" description="Disordered" evidence="2">
    <location>
        <begin position="1"/>
        <end position="83"/>
    </location>
</feature>
<dbReference type="GO" id="GO:0043332">
    <property type="term" value="C:mating projection tip"/>
    <property type="evidence" value="ECO:0007669"/>
    <property type="project" value="TreeGrafter"/>
</dbReference>
<proteinExistence type="predicted"/>